<keyword evidence="9" id="KW-1185">Reference proteome</keyword>
<dbReference type="OMA" id="RRACRTQ"/>
<dbReference type="PANTHER" id="PTHR10293:SF72">
    <property type="entry name" value="MONOTHIOL GLUTAREDOXIN-S14, CHLOROPLASTIC"/>
    <property type="match status" value="1"/>
</dbReference>
<evidence type="ECO:0000313" key="8">
    <source>
        <dbReference type="EMBL" id="EFN51970.1"/>
    </source>
</evidence>
<keyword evidence="6" id="KW-0676">Redox-active center</keyword>
<dbReference type="FunFam" id="3.40.30.10:FF:000005">
    <property type="entry name" value="Glutaredoxin 5"/>
    <property type="match status" value="1"/>
</dbReference>
<proteinExistence type="inferred from homology"/>
<dbReference type="SUPFAM" id="SSF52833">
    <property type="entry name" value="Thioredoxin-like"/>
    <property type="match status" value="1"/>
</dbReference>
<keyword evidence="4" id="KW-0408">Iron</keyword>
<dbReference type="STRING" id="554065.E1ZQ74"/>
<dbReference type="RefSeq" id="XP_005844072.1">
    <property type="nucleotide sequence ID" value="XM_005844010.1"/>
</dbReference>
<dbReference type="GO" id="GO:0051537">
    <property type="term" value="F:2 iron, 2 sulfur cluster binding"/>
    <property type="evidence" value="ECO:0007669"/>
    <property type="project" value="UniProtKB-KW"/>
</dbReference>
<keyword evidence="3" id="KW-0479">Metal-binding</keyword>
<dbReference type="EMBL" id="GL433859">
    <property type="protein sequence ID" value="EFN51970.1"/>
    <property type="molecule type" value="Genomic_DNA"/>
</dbReference>
<evidence type="ECO:0000256" key="4">
    <source>
        <dbReference type="ARBA" id="ARBA00023004"/>
    </source>
</evidence>
<reference evidence="8 9" key="1">
    <citation type="journal article" date="2010" name="Plant Cell">
        <title>The Chlorella variabilis NC64A genome reveals adaptation to photosymbiosis, coevolution with viruses, and cryptic sex.</title>
        <authorList>
            <person name="Blanc G."/>
            <person name="Duncan G."/>
            <person name="Agarkova I."/>
            <person name="Borodovsky M."/>
            <person name="Gurnon J."/>
            <person name="Kuo A."/>
            <person name="Lindquist E."/>
            <person name="Lucas S."/>
            <person name="Pangilinan J."/>
            <person name="Polle J."/>
            <person name="Salamov A."/>
            <person name="Terry A."/>
            <person name="Yamada T."/>
            <person name="Dunigan D.D."/>
            <person name="Grigoriev I.V."/>
            <person name="Claverie J.M."/>
            <person name="Van Etten J.L."/>
        </authorList>
    </citation>
    <scope>NUCLEOTIDE SEQUENCE [LARGE SCALE GENOMIC DNA]</scope>
    <source>
        <strain evidence="8 9">NC64A</strain>
    </source>
</reference>
<dbReference type="Proteomes" id="UP000008141">
    <property type="component" value="Unassembled WGS sequence"/>
</dbReference>
<evidence type="ECO:0000259" key="7">
    <source>
        <dbReference type="Pfam" id="PF00462"/>
    </source>
</evidence>
<dbReference type="PROSITE" id="PS51354">
    <property type="entry name" value="GLUTAREDOXIN_2"/>
    <property type="match status" value="1"/>
</dbReference>
<dbReference type="InterPro" id="IPR002109">
    <property type="entry name" value="Glutaredoxin"/>
</dbReference>
<sequence>MAAVAAVVGHSRLAVSPVSQPRGSAQLRAPVRQLAAGWPRSRRACRTQAVGQVPGTPAAPGAGLSPELREAIQQFITDNKIVAFIKGTKQFPSCGFSNTVVQILNNCGAPYVTVNVLEDELLRSGMKEFSQWPTFPQVYIDGEFFGGADILIAAYTSGELAEEVERAINN</sequence>
<dbReference type="GO" id="GO:0046872">
    <property type="term" value="F:metal ion binding"/>
    <property type="evidence" value="ECO:0007669"/>
    <property type="project" value="UniProtKB-KW"/>
</dbReference>
<accession>E1ZQ74</accession>
<feature type="domain" description="Glutaredoxin" evidence="7">
    <location>
        <begin position="83"/>
        <end position="144"/>
    </location>
</feature>
<organism evidence="9">
    <name type="scientific">Chlorella variabilis</name>
    <name type="common">Green alga</name>
    <dbReference type="NCBI Taxonomy" id="554065"/>
    <lineage>
        <taxon>Eukaryota</taxon>
        <taxon>Viridiplantae</taxon>
        <taxon>Chlorophyta</taxon>
        <taxon>core chlorophytes</taxon>
        <taxon>Trebouxiophyceae</taxon>
        <taxon>Chlorellales</taxon>
        <taxon>Chlorellaceae</taxon>
        <taxon>Chlorella clade</taxon>
        <taxon>Chlorella</taxon>
    </lineage>
</organism>
<dbReference type="CDD" id="cd03028">
    <property type="entry name" value="GRX_PICOT_like"/>
    <property type="match status" value="1"/>
</dbReference>
<dbReference type="AlphaFoldDB" id="E1ZQ74"/>
<evidence type="ECO:0000256" key="2">
    <source>
        <dbReference type="ARBA" id="ARBA00022714"/>
    </source>
</evidence>
<keyword evidence="5" id="KW-0411">Iron-sulfur</keyword>
<dbReference type="InterPro" id="IPR004480">
    <property type="entry name" value="Monothiol_GRX-rel"/>
</dbReference>
<keyword evidence="2" id="KW-0001">2Fe-2S</keyword>
<dbReference type="InterPro" id="IPR033658">
    <property type="entry name" value="GRX_PICOT-like"/>
</dbReference>
<evidence type="ECO:0000256" key="5">
    <source>
        <dbReference type="ARBA" id="ARBA00023014"/>
    </source>
</evidence>
<dbReference type="InterPro" id="IPR036249">
    <property type="entry name" value="Thioredoxin-like_sf"/>
</dbReference>
<dbReference type="Pfam" id="PF00462">
    <property type="entry name" value="Glutaredoxin"/>
    <property type="match status" value="1"/>
</dbReference>
<evidence type="ECO:0000256" key="3">
    <source>
        <dbReference type="ARBA" id="ARBA00022723"/>
    </source>
</evidence>
<evidence type="ECO:0000256" key="6">
    <source>
        <dbReference type="ARBA" id="ARBA00023284"/>
    </source>
</evidence>
<name>E1ZQ74_CHLVA</name>
<dbReference type="eggNOG" id="KOG0911">
    <property type="taxonomic scope" value="Eukaryota"/>
</dbReference>
<comment type="similarity">
    <text evidence="1">Belongs to the glutaredoxin family. CGFS subfamily.</text>
</comment>
<dbReference type="FunCoup" id="E1ZQ74">
    <property type="interactions" value="1235"/>
</dbReference>
<dbReference type="KEGG" id="cvr:CHLNCDRAFT_37075"/>
<dbReference type="Gene3D" id="3.40.30.10">
    <property type="entry name" value="Glutaredoxin"/>
    <property type="match status" value="1"/>
</dbReference>
<evidence type="ECO:0000256" key="1">
    <source>
        <dbReference type="ARBA" id="ARBA00008983"/>
    </source>
</evidence>
<dbReference type="PANTHER" id="PTHR10293">
    <property type="entry name" value="GLUTAREDOXIN FAMILY MEMBER"/>
    <property type="match status" value="1"/>
</dbReference>
<protein>
    <recommendedName>
        <fullName evidence="7">Glutaredoxin domain-containing protein</fullName>
    </recommendedName>
</protein>
<evidence type="ECO:0000313" key="9">
    <source>
        <dbReference type="Proteomes" id="UP000008141"/>
    </source>
</evidence>
<dbReference type="NCBIfam" id="TIGR00365">
    <property type="entry name" value="Grx4 family monothiol glutaredoxin"/>
    <property type="match status" value="1"/>
</dbReference>
<dbReference type="OrthoDB" id="415696at2759"/>
<dbReference type="GeneID" id="17351443"/>
<dbReference type="InParanoid" id="E1ZQ74"/>
<gene>
    <name evidence="8" type="ORF">CHLNCDRAFT_37075</name>
</gene>